<reference evidence="1" key="1">
    <citation type="submission" date="2024-06" db="EMBL/GenBank/DDBJ databases">
        <authorList>
            <person name="Li S."/>
        </authorList>
    </citation>
    <scope>NUCLEOTIDE SEQUENCE</scope>
    <source>
        <strain evidence="1">SR10</strain>
    </source>
</reference>
<sequence>MSDVTHQYVPKIESSGDHWSLEFAVRARWAEYEKLRFSWENFAPEPVDLIRARVIASYLPQVEQDDSLREFVEGQIRMAAEPAFQRTSALGESVLSEYVASLLLSHSLCEAIINDVVATKLASLGSYEIFAFVERATFLEKWSSAPKLWADGYSFPKGGALYESLKFINEERNAYTHHKVALTLDGRRISERKVRRQSIPNMLDWIHRYLSLPYDLADLLWRTLKIPGMRYFLMGKPIRRCPMHAKDLPGEGG</sequence>
<dbReference type="EMBL" id="CP159925">
    <property type="protein sequence ID" value="XCO74905.1"/>
    <property type="molecule type" value="Genomic_DNA"/>
</dbReference>
<dbReference type="AlphaFoldDB" id="A0AAU8MTF5"/>
<protein>
    <recommendedName>
        <fullName evidence="2">Cthe-2314-like HEPN domain-containing protein</fullName>
    </recommendedName>
</protein>
<evidence type="ECO:0000313" key="1">
    <source>
        <dbReference type="EMBL" id="XCO74905.1"/>
    </source>
</evidence>
<name>A0AAU8MTF5_9GAMM</name>
<organism evidence="1">
    <name type="scientific">Lysobacter firmicutimachus</name>
    <dbReference type="NCBI Taxonomy" id="1792846"/>
    <lineage>
        <taxon>Bacteria</taxon>
        <taxon>Pseudomonadati</taxon>
        <taxon>Pseudomonadota</taxon>
        <taxon>Gammaproteobacteria</taxon>
        <taxon>Lysobacterales</taxon>
        <taxon>Lysobacteraceae</taxon>
        <taxon>Lysobacter</taxon>
    </lineage>
</organism>
<dbReference type="RefSeq" id="WP_363797755.1">
    <property type="nucleotide sequence ID" value="NZ_CP159925.1"/>
</dbReference>
<proteinExistence type="predicted"/>
<accession>A0AAU8MTF5</accession>
<evidence type="ECO:0008006" key="2">
    <source>
        <dbReference type="Google" id="ProtNLM"/>
    </source>
</evidence>
<gene>
    <name evidence="1" type="ORF">ABU614_21545</name>
</gene>